<organism evidence="2 3">
    <name type="scientific">Desulfocurvibacter africanus subsp. africanus str. Walvis Bay</name>
    <dbReference type="NCBI Taxonomy" id="690850"/>
    <lineage>
        <taxon>Bacteria</taxon>
        <taxon>Pseudomonadati</taxon>
        <taxon>Thermodesulfobacteriota</taxon>
        <taxon>Desulfovibrionia</taxon>
        <taxon>Desulfovibrionales</taxon>
        <taxon>Desulfovibrionaceae</taxon>
        <taxon>Desulfocurvibacter</taxon>
    </lineage>
</organism>
<dbReference type="Pfam" id="PF07238">
    <property type="entry name" value="PilZ"/>
    <property type="match status" value="1"/>
</dbReference>
<dbReference type="Proteomes" id="UP000007844">
    <property type="component" value="Chromosome"/>
</dbReference>
<proteinExistence type="predicted"/>
<feature type="domain" description="PilZ" evidence="1">
    <location>
        <begin position="8"/>
        <end position="101"/>
    </location>
</feature>
<protein>
    <submittedName>
        <fullName evidence="2">Type IV pilus assembly PilZ</fullName>
    </submittedName>
</protein>
<dbReference type="SUPFAM" id="SSF141371">
    <property type="entry name" value="PilZ domain-like"/>
    <property type="match status" value="1"/>
</dbReference>
<dbReference type="Gene3D" id="2.40.10.220">
    <property type="entry name" value="predicted glycosyltransferase like domains"/>
    <property type="match status" value="1"/>
</dbReference>
<name>F3Z2Q2_DESAF</name>
<reference evidence="2 3" key="1">
    <citation type="journal article" date="2011" name="J. Bacteriol.">
        <title>Genome sequence of the mercury-methylating and pleomorphic Desulfovibrio africanus Strain Walvis Bay.</title>
        <authorList>
            <person name="Brown S.D."/>
            <person name="Wall J.D."/>
            <person name="Kucken A.M."/>
            <person name="Gilmour C.C."/>
            <person name="Podar M."/>
            <person name="Brandt C.C."/>
            <person name="Teshima H."/>
            <person name="Detter J.C."/>
            <person name="Han C.S."/>
            <person name="Land M.L."/>
            <person name="Lucas S."/>
            <person name="Han J."/>
            <person name="Pennacchio L."/>
            <person name="Nolan M."/>
            <person name="Pitluck S."/>
            <person name="Woyke T."/>
            <person name="Goodwin L."/>
            <person name="Palumbo A.V."/>
            <person name="Elias D.A."/>
        </authorList>
    </citation>
    <scope>NUCLEOTIDE SEQUENCE [LARGE SCALE GENOMIC DNA]</scope>
    <source>
        <strain evidence="2 3">Walvis Bay</strain>
    </source>
</reference>
<sequence>MDFCTTSDKRRFPRVNVEGLFASLADSDCKLQVVDINLDGLAVAGEALADLLPNQQISVSLWRGEQLLLRIGKARVAHCDAFKAGIHFLELDVESKNTLFSVVISALARTMD</sequence>
<dbReference type="HOGENOM" id="CLU_2141828_0_0_7"/>
<dbReference type="InterPro" id="IPR009875">
    <property type="entry name" value="PilZ_domain"/>
</dbReference>
<accession>F3Z2Q2</accession>
<dbReference type="AlphaFoldDB" id="F3Z2Q2"/>
<gene>
    <name evidence="2" type="ORF">Desaf_1889</name>
</gene>
<dbReference type="EMBL" id="CP003221">
    <property type="protein sequence ID" value="EGJ50219.1"/>
    <property type="molecule type" value="Genomic_DNA"/>
</dbReference>
<evidence type="ECO:0000313" key="3">
    <source>
        <dbReference type="Proteomes" id="UP000007844"/>
    </source>
</evidence>
<dbReference type="GO" id="GO:0035438">
    <property type="term" value="F:cyclic-di-GMP binding"/>
    <property type="evidence" value="ECO:0007669"/>
    <property type="project" value="InterPro"/>
</dbReference>
<evidence type="ECO:0000259" key="1">
    <source>
        <dbReference type="Pfam" id="PF07238"/>
    </source>
</evidence>
<keyword evidence="3" id="KW-1185">Reference proteome</keyword>
<dbReference type="KEGG" id="daf:Desaf_1889"/>
<dbReference type="RefSeq" id="WP_014259972.1">
    <property type="nucleotide sequence ID" value="NC_016629.1"/>
</dbReference>
<evidence type="ECO:0000313" key="2">
    <source>
        <dbReference type="EMBL" id="EGJ50219.1"/>
    </source>
</evidence>